<evidence type="ECO:0000313" key="19">
    <source>
        <dbReference type="Proteomes" id="UP000053127"/>
    </source>
</evidence>
<dbReference type="Pfam" id="PF01087">
    <property type="entry name" value="GalP_UDP_transf"/>
    <property type="match status" value="1"/>
</dbReference>
<evidence type="ECO:0000256" key="13">
    <source>
        <dbReference type="PIRSR" id="PIRSR000808-1"/>
    </source>
</evidence>
<feature type="binding site" evidence="14">
    <location>
        <position position="133"/>
    </location>
    <ligand>
        <name>Zn(2+)</name>
        <dbReference type="ChEBI" id="CHEBI:29105"/>
    </ligand>
</feature>
<dbReference type="STRING" id="67386.AQI95_34640"/>
<comment type="pathway">
    <text evidence="2 15">Carbohydrate metabolism; galactose metabolism.</text>
</comment>
<keyword evidence="10 15" id="KW-0299">Galactose metabolism</keyword>
<comment type="catalytic activity">
    <reaction evidence="1 15">
        <text>alpha-D-galactose 1-phosphate + UDP-alpha-D-glucose = alpha-D-glucose 1-phosphate + UDP-alpha-D-galactose</text>
        <dbReference type="Rhea" id="RHEA:13989"/>
        <dbReference type="ChEBI" id="CHEBI:58336"/>
        <dbReference type="ChEBI" id="CHEBI:58601"/>
        <dbReference type="ChEBI" id="CHEBI:58885"/>
        <dbReference type="ChEBI" id="CHEBI:66914"/>
        <dbReference type="EC" id="2.7.7.12"/>
    </reaction>
</comment>
<dbReference type="UniPathway" id="UPA00214"/>
<evidence type="ECO:0000259" key="17">
    <source>
        <dbReference type="Pfam" id="PF02744"/>
    </source>
</evidence>
<dbReference type="NCBIfam" id="TIGR00209">
    <property type="entry name" value="galT_1"/>
    <property type="match status" value="1"/>
</dbReference>
<feature type="active site" description="Tele-UMP-histidine intermediate" evidence="13">
    <location>
        <position position="186"/>
    </location>
</feature>
<evidence type="ECO:0000256" key="6">
    <source>
        <dbReference type="ARBA" id="ARBA00022679"/>
    </source>
</evidence>
<keyword evidence="9 14" id="KW-0862">Zinc</keyword>
<evidence type="ECO:0000259" key="16">
    <source>
        <dbReference type="Pfam" id="PF01087"/>
    </source>
</evidence>
<evidence type="ECO:0000256" key="14">
    <source>
        <dbReference type="PIRSR" id="PIRSR000808-3"/>
    </source>
</evidence>
<dbReference type="GO" id="GO:0033499">
    <property type="term" value="P:galactose catabolic process via UDP-galactose, Leloir pathway"/>
    <property type="evidence" value="ECO:0007669"/>
    <property type="project" value="TreeGrafter"/>
</dbReference>
<dbReference type="GO" id="GO:0005737">
    <property type="term" value="C:cytoplasm"/>
    <property type="evidence" value="ECO:0007669"/>
    <property type="project" value="TreeGrafter"/>
</dbReference>
<dbReference type="GO" id="GO:0008108">
    <property type="term" value="F:UDP-glucose:hexose-1-phosphate uridylyltransferase activity"/>
    <property type="evidence" value="ECO:0007669"/>
    <property type="project" value="UniProtKB-UniRule"/>
</dbReference>
<comment type="similarity">
    <text evidence="3 15">Belongs to the galactose-1-phosphate uridylyltransferase type 1 family.</text>
</comment>
<dbReference type="PIRSF" id="PIRSF000808">
    <property type="entry name" value="GalT"/>
    <property type="match status" value="1"/>
</dbReference>
<dbReference type="Proteomes" id="UP000053127">
    <property type="component" value="Unassembled WGS sequence"/>
</dbReference>
<dbReference type="InterPro" id="IPR036265">
    <property type="entry name" value="HIT-like_sf"/>
</dbReference>
<evidence type="ECO:0000256" key="9">
    <source>
        <dbReference type="ARBA" id="ARBA00022833"/>
    </source>
</evidence>
<gene>
    <name evidence="18" type="ORF">AQI95_34640</name>
</gene>
<dbReference type="Gene3D" id="3.30.428.10">
    <property type="entry name" value="HIT-like"/>
    <property type="match status" value="2"/>
</dbReference>
<evidence type="ECO:0000256" key="4">
    <source>
        <dbReference type="ARBA" id="ARBA00012384"/>
    </source>
</evidence>
<dbReference type="InterPro" id="IPR019779">
    <property type="entry name" value="GalP_UDPtransf1_His-AS"/>
</dbReference>
<evidence type="ECO:0000313" key="18">
    <source>
        <dbReference type="EMBL" id="KUN00438.1"/>
    </source>
</evidence>
<evidence type="ECO:0000256" key="1">
    <source>
        <dbReference type="ARBA" id="ARBA00001107"/>
    </source>
</evidence>
<name>A0A101NWB4_9ACTN</name>
<dbReference type="InterPro" id="IPR005850">
    <property type="entry name" value="GalP_Utransf_C"/>
</dbReference>
<dbReference type="InterPro" id="IPR005849">
    <property type="entry name" value="GalP_Utransf_N"/>
</dbReference>
<dbReference type="Pfam" id="PF02744">
    <property type="entry name" value="GalP_UDP_tr_C"/>
    <property type="match status" value="1"/>
</dbReference>
<keyword evidence="7 15" id="KW-0548">Nucleotidyltransferase</keyword>
<dbReference type="GO" id="GO:0008270">
    <property type="term" value="F:zinc ion binding"/>
    <property type="evidence" value="ECO:0007669"/>
    <property type="project" value="InterPro"/>
</dbReference>
<sequence length="374" mass="40978">MPLPHRTSTTLADGREIHFYDDVAGPERKVVDTRVLPPVESGAELRWDPTTEEWVVMAAHRRSRSAHTAAPCPLCPSTDGSATEIPTGDYDVAVFENRYPALRGADSGQRHEGTSLTLPAGGRCEVMVFGSEHDTSLAQLSEQRVRTVIEAWADRTTALNALPDVEQVVCFENRGSEIGATLAHPHGQIYAYPFMPSRFERMQRASRHAHARGTGCVFCSVLATELTAGHRVVARSPHWTAFVPHAARWPYEVHLYANRHVPDLAALTAEERADLAAAYRSLLRRFETVAEAPLPYMALWIQAPARGERTHSHLHAQIFSDRATPLKPKRLAAGELGAGTFISEVEPEQAAAALRAADTWTPATPVPDQPTTAA</sequence>
<keyword evidence="11 15" id="KW-0119">Carbohydrate metabolism</keyword>
<accession>A0A101NWB4</accession>
<keyword evidence="8 14" id="KW-0479">Metal-binding</keyword>
<evidence type="ECO:0000256" key="10">
    <source>
        <dbReference type="ARBA" id="ARBA00023144"/>
    </source>
</evidence>
<organism evidence="18 19">
    <name type="scientific">Streptomyces yokosukanensis</name>
    <dbReference type="NCBI Taxonomy" id="67386"/>
    <lineage>
        <taxon>Bacteria</taxon>
        <taxon>Bacillati</taxon>
        <taxon>Actinomycetota</taxon>
        <taxon>Actinomycetes</taxon>
        <taxon>Kitasatosporales</taxon>
        <taxon>Streptomycetaceae</taxon>
        <taxon>Streptomyces</taxon>
    </lineage>
</organism>
<evidence type="ECO:0000256" key="8">
    <source>
        <dbReference type="ARBA" id="ARBA00022723"/>
    </source>
</evidence>
<comment type="cofactor">
    <cofactor evidence="14">
        <name>Zn(2+)</name>
        <dbReference type="ChEBI" id="CHEBI:29105"/>
    </cofactor>
    <text evidence="14">Binds 1 zinc ion per subunit.</text>
</comment>
<keyword evidence="6 15" id="KW-0808">Transferase</keyword>
<dbReference type="EC" id="2.7.7.12" evidence="4 12"/>
<comment type="caution">
    <text evidence="18">The sequence shown here is derived from an EMBL/GenBank/DDBJ whole genome shotgun (WGS) entry which is preliminary data.</text>
</comment>
<dbReference type="RefSeq" id="WP_067133423.1">
    <property type="nucleotide sequence ID" value="NZ_KQ948223.1"/>
</dbReference>
<feature type="binding site" evidence="14">
    <location>
        <position position="72"/>
    </location>
    <ligand>
        <name>Zn(2+)</name>
        <dbReference type="ChEBI" id="CHEBI:29105"/>
    </ligand>
</feature>
<evidence type="ECO:0000256" key="2">
    <source>
        <dbReference type="ARBA" id="ARBA00004947"/>
    </source>
</evidence>
<keyword evidence="19" id="KW-1185">Reference proteome</keyword>
<dbReference type="InterPro" id="IPR001937">
    <property type="entry name" value="GalP_UDPtransf1"/>
</dbReference>
<dbReference type="SUPFAM" id="SSF54197">
    <property type="entry name" value="HIT-like"/>
    <property type="match status" value="2"/>
</dbReference>
<dbReference type="EMBL" id="LMWN01000049">
    <property type="protein sequence ID" value="KUN00438.1"/>
    <property type="molecule type" value="Genomic_DNA"/>
</dbReference>
<evidence type="ECO:0000256" key="11">
    <source>
        <dbReference type="ARBA" id="ARBA00023277"/>
    </source>
</evidence>
<evidence type="ECO:0000256" key="7">
    <source>
        <dbReference type="ARBA" id="ARBA00022695"/>
    </source>
</evidence>
<dbReference type="PANTHER" id="PTHR11943">
    <property type="entry name" value="GALACTOSE-1-PHOSPHATE URIDYLYLTRANSFERASE"/>
    <property type="match status" value="1"/>
</dbReference>
<evidence type="ECO:0000256" key="12">
    <source>
        <dbReference type="NCBIfam" id="TIGR00209"/>
    </source>
</evidence>
<dbReference type="AlphaFoldDB" id="A0A101NWB4"/>
<evidence type="ECO:0000256" key="5">
    <source>
        <dbReference type="ARBA" id="ARBA00016340"/>
    </source>
</evidence>
<evidence type="ECO:0000256" key="3">
    <source>
        <dbReference type="ARBA" id="ARBA00010951"/>
    </source>
</evidence>
<feature type="binding site" evidence="14">
    <location>
        <position position="184"/>
    </location>
    <ligand>
        <name>Zn(2+)</name>
        <dbReference type="ChEBI" id="CHEBI:29105"/>
    </ligand>
</feature>
<protein>
    <recommendedName>
        <fullName evidence="5 12">Galactose-1-phosphate uridylyltransferase</fullName>
        <ecNumber evidence="4 12">2.7.7.12</ecNumber>
    </recommendedName>
</protein>
<reference evidence="18 19" key="1">
    <citation type="submission" date="2015-10" db="EMBL/GenBank/DDBJ databases">
        <title>Draft genome sequence of Streptomyces yokosukanensis DSM 40224, type strain for the species Streptomyces yokosukanensis.</title>
        <authorList>
            <person name="Ruckert C."/>
            <person name="Winkler A."/>
            <person name="Kalinowski J."/>
            <person name="Kampfer P."/>
            <person name="Glaeser S."/>
        </authorList>
    </citation>
    <scope>NUCLEOTIDE SEQUENCE [LARGE SCALE GENOMIC DNA]</scope>
    <source>
        <strain evidence="18 19">DSM 40224</strain>
    </source>
</reference>
<feature type="binding site" evidence="14">
    <location>
        <position position="75"/>
    </location>
    <ligand>
        <name>Zn(2+)</name>
        <dbReference type="ChEBI" id="CHEBI:29105"/>
    </ligand>
</feature>
<feature type="domain" description="Galactose-1-phosphate uridyl transferase C-terminal" evidence="17">
    <location>
        <begin position="223"/>
        <end position="318"/>
    </location>
</feature>
<feature type="domain" description="Galactose-1-phosphate uridyl transferase N-terminal" evidence="16">
    <location>
        <begin position="59"/>
        <end position="196"/>
    </location>
</feature>
<evidence type="ECO:0000256" key="15">
    <source>
        <dbReference type="RuleBase" id="RU000506"/>
    </source>
</evidence>
<dbReference type="PROSITE" id="PS00117">
    <property type="entry name" value="GAL_P_UDP_TRANSF_I"/>
    <property type="match status" value="1"/>
</dbReference>
<dbReference type="PANTHER" id="PTHR11943:SF1">
    <property type="entry name" value="GALACTOSE-1-PHOSPHATE URIDYLYLTRANSFERASE"/>
    <property type="match status" value="1"/>
</dbReference>
<proteinExistence type="inferred from homology"/>